<feature type="non-terminal residue" evidence="2">
    <location>
        <position position="1"/>
    </location>
</feature>
<feature type="compositionally biased region" description="Basic and acidic residues" evidence="1">
    <location>
        <begin position="16"/>
        <end position="32"/>
    </location>
</feature>
<proteinExistence type="predicted"/>
<evidence type="ECO:0000256" key="1">
    <source>
        <dbReference type="SAM" id="MobiDB-lite"/>
    </source>
</evidence>
<accession>A0A034WLW2</accession>
<name>A0A034WLW2_BACDO</name>
<reference evidence="2" key="1">
    <citation type="journal article" date="2014" name="BMC Genomics">
        <title>Characterizing the developmental transcriptome of the oriental fruit fly, Bactrocera dorsalis (Diptera: Tephritidae) through comparative genomic analysis with Drosophila melanogaster utilizing modENCODE datasets.</title>
        <authorList>
            <person name="Geib S.M."/>
            <person name="Calla B."/>
            <person name="Hall B."/>
            <person name="Hou S."/>
            <person name="Manoukis N.C."/>
        </authorList>
    </citation>
    <scope>NUCLEOTIDE SEQUENCE</scope>
    <source>
        <strain evidence="2">Punador</strain>
    </source>
</reference>
<feature type="compositionally biased region" description="Polar residues" evidence="1">
    <location>
        <begin position="40"/>
        <end position="75"/>
    </location>
</feature>
<feature type="compositionally biased region" description="Polar residues" evidence="1">
    <location>
        <begin position="1"/>
        <end position="13"/>
    </location>
</feature>
<evidence type="ECO:0000313" key="2">
    <source>
        <dbReference type="EMBL" id="JAC54738.1"/>
    </source>
</evidence>
<protein>
    <submittedName>
        <fullName evidence="2">Uncharacterized protein</fullName>
    </submittedName>
</protein>
<feature type="region of interest" description="Disordered" evidence="1">
    <location>
        <begin position="1"/>
        <end position="84"/>
    </location>
</feature>
<sequence>VEPANSAPNNKQGNGAKDESSKRTTEQPHKQSAEQITKAAENSNQQRPATNVSTPTTKQVPASTQAAKNNITQGENVPLKKGQSVQTGIDRYVNIKRKLSPSKSAVNSKKFQVGTPNI</sequence>
<dbReference type="AlphaFoldDB" id="A0A034WLW2"/>
<dbReference type="EMBL" id="GAKP01004214">
    <property type="protein sequence ID" value="JAC54738.1"/>
    <property type="molecule type" value="Transcribed_RNA"/>
</dbReference>
<dbReference type="OrthoDB" id="8064678at2759"/>
<feature type="non-terminal residue" evidence="2">
    <location>
        <position position="118"/>
    </location>
</feature>
<organism evidence="2">
    <name type="scientific">Bactrocera dorsalis</name>
    <name type="common">Oriental fruit fly</name>
    <name type="synonym">Dacus dorsalis</name>
    <dbReference type="NCBI Taxonomy" id="27457"/>
    <lineage>
        <taxon>Eukaryota</taxon>
        <taxon>Metazoa</taxon>
        <taxon>Ecdysozoa</taxon>
        <taxon>Arthropoda</taxon>
        <taxon>Hexapoda</taxon>
        <taxon>Insecta</taxon>
        <taxon>Pterygota</taxon>
        <taxon>Neoptera</taxon>
        <taxon>Endopterygota</taxon>
        <taxon>Diptera</taxon>
        <taxon>Brachycera</taxon>
        <taxon>Muscomorpha</taxon>
        <taxon>Tephritoidea</taxon>
        <taxon>Tephritidae</taxon>
        <taxon>Bactrocera</taxon>
        <taxon>Bactrocera</taxon>
    </lineage>
</organism>